<dbReference type="OrthoDB" id="589878at2759"/>
<proteinExistence type="predicted"/>
<feature type="non-terminal residue" evidence="2">
    <location>
        <position position="1"/>
    </location>
</feature>
<keyword evidence="3" id="KW-1185">Reference proteome</keyword>
<evidence type="ECO:0000313" key="2">
    <source>
        <dbReference type="EMBL" id="TVT97758.1"/>
    </source>
</evidence>
<evidence type="ECO:0000313" key="3">
    <source>
        <dbReference type="Proteomes" id="UP000324897"/>
    </source>
</evidence>
<name>A0A5J9SG40_9POAL</name>
<dbReference type="EMBL" id="RWGY01000946">
    <property type="protein sequence ID" value="TVT97758.1"/>
    <property type="molecule type" value="Genomic_DNA"/>
</dbReference>
<dbReference type="PANTHER" id="PTHR45224">
    <property type="entry name" value="OS01G0527900 PROTEIN-RELATED"/>
    <property type="match status" value="1"/>
</dbReference>
<protein>
    <submittedName>
        <fullName evidence="2">Uncharacterized protein</fullName>
    </submittedName>
</protein>
<dbReference type="AlphaFoldDB" id="A0A5J9SG40"/>
<gene>
    <name evidence="2" type="ORF">EJB05_56979</name>
</gene>
<sequence>MKQLKERFQKIKRWVGMFCGSWKKACSIYTSGQSDDMLKEKALSFYLADFQEGPFTVMHCWRMLRNEPKWHVILEDMDNSNKRRLDSKGELKDGESEYPKEKRPMGTKRTKKLRNAKGKGDAKSDETELDDDMKKFMEIQQLVADYFAVKGLMNSLWLINRNREGAHEQLVADYFAADPLYPDTMFRRRFRRGSMPFCVL</sequence>
<reference evidence="2 3" key="1">
    <citation type="journal article" date="2019" name="Sci. Rep.">
        <title>A high-quality genome of Eragrostis curvula grass provides insights into Poaceae evolution and supports new strategies to enhance forage quality.</title>
        <authorList>
            <person name="Carballo J."/>
            <person name="Santos B.A.C.M."/>
            <person name="Zappacosta D."/>
            <person name="Garbus I."/>
            <person name="Selva J.P."/>
            <person name="Gallo C.A."/>
            <person name="Diaz A."/>
            <person name="Albertini E."/>
            <person name="Caccamo M."/>
            <person name="Echenique V."/>
        </authorList>
    </citation>
    <scope>NUCLEOTIDE SEQUENCE [LARGE SCALE GENOMIC DNA]</scope>
    <source>
        <strain evidence="3">cv. Victoria</strain>
        <tissue evidence="2">Leaf</tissue>
    </source>
</reference>
<dbReference type="Gramene" id="TVT97758">
    <property type="protein sequence ID" value="TVT97758"/>
    <property type="gene ID" value="EJB05_56979"/>
</dbReference>
<dbReference type="PANTHER" id="PTHR45224:SF15">
    <property type="entry name" value="OS10G0563100 PROTEIN"/>
    <property type="match status" value="1"/>
</dbReference>
<organism evidence="2 3">
    <name type="scientific">Eragrostis curvula</name>
    <name type="common">weeping love grass</name>
    <dbReference type="NCBI Taxonomy" id="38414"/>
    <lineage>
        <taxon>Eukaryota</taxon>
        <taxon>Viridiplantae</taxon>
        <taxon>Streptophyta</taxon>
        <taxon>Embryophyta</taxon>
        <taxon>Tracheophyta</taxon>
        <taxon>Spermatophyta</taxon>
        <taxon>Magnoliopsida</taxon>
        <taxon>Liliopsida</taxon>
        <taxon>Poales</taxon>
        <taxon>Poaceae</taxon>
        <taxon>PACMAD clade</taxon>
        <taxon>Chloridoideae</taxon>
        <taxon>Eragrostideae</taxon>
        <taxon>Eragrostidinae</taxon>
        <taxon>Eragrostis</taxon>
    </lineage>
</organism>
<feature type="compositionally biased region" description="Basic and acidic residues" evidence="1">
    <location>
        <begin position="83"/>
        <end position="104"/>
    </location>
</feature>
<evidence type="ECO:0000256" key="1">
    <source>
        <dbReference type="SAM" id="MobiDB-lite"/>
    </source>
</evidence>
<comment type="caution">
    <text evidence="2">The sequence shown here is derived from an EMBL/GenBank/DDBJ whole genome shotgun (WGS) entry which is preliminary data.</text>
</comment>
<dbReference type="Proteomes" id="UP000324897">
    <property type="component" value="Unassembled WGS sequence"/>
</dbReference>
<feature type="region of interest" description="Disordered" evidence="1">
    <location>
        <begin position="83"/>
        <end position="126"/>
    </location>
</feature>
<accession>A0A5J9SG40</accession>
<feature type="compositionally biased region" description="Basic residues" evidence="1">
    <location>
        <begin position="105"/>
        <end position="117"/>
    </location>
</feature>